<accession>A0AAW0API7</accession>
<evidence type="ECO:0000256" key="2">
    <source>
        <dbReference type="SAM" id="Phobius"/>
    </source>
</evidence>
<organism evidence="4 5">
    <name type="scientific">Favolaschia claudopus</name>
    <dbReference type="NCBI Taxonomy" id="2862362"/>
    <lineage>
        <taxon>Eukaryota</taxon>
        <taxon>Fungi</taxon>
        <taxon>Dikarya</taxon>
        <taxon>Basidiomycota</taxon>
        <taxon>Agaricomycotina</taxon>
        <taxon>Agaricomycetes</taxon>
        <taxon>Agaricomycetidae</taxon>
        <taxon>Agaricales</taxon>
        <taxon>Marasmiineae</taxon>
        <taxon>Mycenaceae</taxon>
        <taxon>Favolaschia</taxon>
    </lineage>
</organism>
<dbReference type="EMBL" id="JAWWNJ010000058">
    <property type="protein sequence ID" value="KAK7013968.1"/>
    <property type="molecule type" value="Genomic_DNA"/>
</dbReference>
<evidence type="ECO:0000313" key="4">
    <source>
        <dbReference type="EMBL" id="KAK7013968.1"/>
    </source>
</evidence>
<dbReference type="InterPro" id="IPR056009">
    <property type="entry name" value="DUF7587"/>
</dbReference>
<dbReference type="Proteomes" id="UP001362999">
    <property type="component" value="Unassembled WGS sequence"/>
</dbReference>
<proteinExistence type="predicted"/>
<evidence type="ECO:0000256" key="1">
    <source>
        <dbReference type="SAM" id="MobiDB-lite"/>
    </source>
</evidence>
<keyword evidence="5" id="KW-1185">Reference proteome</keyword>
<feature type="domain" description="DUF7587" evidence="3">
    <location>
        <begin position="31"/>
        <end position="182"/>
    </location>
</feature>
<dbReference type="AlphaFoldDB" id="A0AAW0API7"/>
<comment type="caution">
    <text evidence="4">The sequence shown here is derived from an EMBL/GenBank/DDBJ whole genome shotgun (WGS) entry which is preliminary data.</text>
</comment>
<protein>
    <recommendedName>
        <fullName evidence="3">DUF7587 domain-containing protein</fullName>
    </recommendedName>
</protein>
<feature type="compositionally biased region" description="Basic and acidic residues" evidence="1">
    <location>
        <begin position="358"/>
        <end position="368"/>
    </location>
</feature>
<feature type="transmembrane region" description="Helical" evidence="2">
    <location>
        <begin position="529"/>
        <end position="552"/>
    </location>
</feature>
<keyword evidence="2" id="KW-0472">Membrane</keyword>
<evidence type="ECO:0000313" key="5">
    <source>
        <dbReference type="Proteomes" id="UP001362999"/>
    </source>
</evidence>
<feature type="region of interest" description="Disordered" evidence="1">
    <location>
        <begin position="346"/>
        <end position="379"/>
    </location>
</feature>
<keyword evidence="2" id="KW-1133">Transmembrane helix</keyword>
<dbReference type="Pfam" id="PF24494">
    <property type="entry name" value="DUF7587"/>
    <property type="match status" value="1"/>
</dbReference>
<reference evidence="4 5" key="1">
    <citation type="journal article" date="2024" name="J Genomics">
        <title>Draft genome sequencing and assembly of Favolaschia claudopus CIRM-BRFM 2984 isolated from oak limbs.</title>
        <authorList>
            <person name="Navarro D."/>
            <person name="Drula E."/>
            <person name="Chaduli D."/>
            <person name="Cazenave R."/>
            <person name="Ahrendt S."/>
            <person name="Wang J."/>
            <person name="Lipzen A."/>
            <person name="Daum C."/>
            <person name="Barry K."/>
            <person name="Grigoriev I.V."/>
            <person name="Favel A."/>
            <person name="Rosso M.N."/>
            <person name="Martin F."/>
        </authorList>
    </citation>
    <scope>NUCLEOTIDE SEQUENCE [LARGE SCALE GENOMIC DNA]</scope>
    <source>
        <strain evidence="4 5">CIRM-BRFM 2984</strain>
    </source>
</reference>
<name>A0AAW0API7_9AGAR</name>
<sequence length="564" mass="61557">MIQSPRPPAGSLPQYGFGEEVEFEKLVSNNAFLFRVHSPKSPSHSESLFPALRFDGRYSNLSSGSKDSNAHPAAYADVVRYMDWTTRHSSPFISASFSFMWAVWEAARRYHFGVKHDVEIAVIDATALPAHLTVTALEVLNGCDSAKRDKDHKKWSHFAQESQLVLIHGGIPHTAVLTSIPLLRIVDKLPSYCFHNPLTLPAIPAPATPLSPLSPSFLLSKPSFHNFCISQSASYLCAHPATRFLDSTTAAVRLALAFLSVWFQWMVTLHPPPSTPNSIISDFPGEDDENVFVDAAVTKVTELARAIALWPAAGETNRMWDMVIREIALLVADEVKRVVAAEKEPFSRCQSPDLDSELPLKGKGKETASHTGVEEEGGYFSSSDIVKEVPIFLDPRNFLPTPPPTPPPSLMFSRAGSGSSSSGLNLPHLAAQEDEEVVAAKLDDALNELDSTFEEEVTSIDAHNHSTYKPSSSFSATLFPSLNQPSSSAPASAKTSHPDDPELVYSGEPTNPYVRRQLRTLVKQQLSSLGGGETASCLLTGFFLGALLVVVLSQRRQTAMLYCT</sequence>
<feature type="compositionally biased region" description="Pro residues" evidence="1">
    <location>
        <begin position="400"/>
        <end position="409"/>
    </location>
</feature>
<feature type="region of interest" description="Disordered" evidence="1">
    <location>
        <begin position="397"/>
        <end position="425"/>
    </location>
</feature>
<feature type="region of interest" description="Disordered" evidence="1">
    <location>
        <begin position="479"/>
        <end position="509"/>
    </location>
</feature>
<gene>
    <name evidence="4" type="ORF">R3P38DRAFT_3322465</name>
</gene>
<keyword evidence="2" id="KW-0812">Transmembrane</keyword>
<evidence type="ECO:0000259" key="3">
    <source>
        <dbReference type="Pfam" id="PF24494"/>
    </source>
</evidence>